<reference evidence="2" key="1">
    <citation type="journal article" date="2014" name="Genome Announc.">
        <title>Genome sequence of the yeast Cyberlindnera fabianii (Hansenula fabianii).</title>
        <authorList>
            <person name="Freel K.C."/>
            <person name="Sarilar V."/>
            <person name="Neuveglise C."/>
            <person name="Devillers H."/>
            <person name="Friedrich A."/>
            <person name="Schacherer J."/>
        </authorList>
    </citation>
    <scope>NUCLEOTIDE SEQUENCE</scope>
    <source>
        <strain evidence="2">YJS4271</strain>
    </source>
</reference>
<evidence type="ECO:0000313" key="4">
    <source>
        <dbReference type="Proteomes" id="UP000189513"/>
    </source>
</evidence>
<dbReference type="VEuPathDB" id="FungiDB:BON22_4135"/>
<evidence type="ECO:0000313" key="3">
    <source>
        <dbReference type="EMBL" id="ONH66167.1"/>
    </source>
</evidence>
<gene>
    <name evidence="3" type="ORF">BON22_4135</name>
    <name evidence="2" type="ORF">CYFA0S_02e02630g</name>
</gene>
<accession>A0A061ALS4</accession>
<dbReference type="OMA" id="LRTPMSK"/>
<evidence type="ECO:0000313" key="2">
    <source>
        <dbReference type="EMBL" id="CDR38523.1"/>
    </source>
</evidence>
<dbReference type="EMBL" id="MPUK01000008">
    <property type="protein sequence ID" value="ONH66167.1"/>
    <property type="molecule type" value="Genomic_DNA"/>
</dbReference>
<sequence>MLRAVRPLAQHSSATRRTPQAVRDAANYSYKLLLFTRGYKLHHMTRSQQEYALQEQIAICDYKVLKTETNKIMSGTLNPIVANMVTLADFRRNVKDGHNLRTIRRFKNTKKAKLQSSFCLLLHTLHYACLPMDKHTGTTNYFRNKISNEIGNNLNLRTPKKIQEMVKKCRSQDPDLEKKVIQCLALYMYGDSTLSIPLSNSSASLSNITAALSGVLTELGPSRFSDLLGWISCVMASNVTDACCALRGQSSIPLFISKDILERTPRSDYEVELLIELYQRLDCDNCSIKILENLICSTKLHKHESLEALVNLIVEKEKVLSLENLNKLVFLIGERTHKVKSKQYAFTLIRCQRVLIDSVEDGVSSVNATGYFGMAQSLSGASMSRARLFLEQGQKVMETKEDHLRMQRTKLALSGSKYELYDNFNSTRFGTATDGQLWSDFFQLSHDFGALTERRSVDFVQQQRGISTLQASQGPVVRTLPLELLLQMDSGFGNSSICALISKLYQKTTSLKSLKTGADAARHVFSSLSQPTRSVVGEVLLGESYIDPSQAYTRFTKFVNRYCDGVPNEKCLMSLLLPALNHSGLKWENRKAPQLAVHEFRKAVKMRLDDRSKPLLASEELWRTYILLCGRCDYQYELTEVFEAWEQLRFGPDKKTLGMLLGAVPDGVGERIRSHGVKYLCPDTHDEIETDVWEWPSKKEIGHWRHTITKKMLNGN</sequence>
<feature type="region of interest" description="Disordered" evidence="1">
    <location>
        <begin position="1"/>
        <end position="20"/>
    </location>
</feature>
<dbReference type="OrthoDB" id="4017072at2759"/>
<dbReference type="Proteomes" id="UP000189513">
    <property type="component" value="Unassembled WGS sequence"/>
</dbReference>
<evidence type="ECO:0000256" key="1">
    <source>
        <dbReference type="SAM" id="MobiDB-lite"/>
    </source>
</evidence>
<dbReference type="EMBL" id="LK052887">
    <property type="protein sequence ID" value="CDR38523.1"/>
    <property type="molecule type" value="Genomic_DNA"/>
</dbReference>
<keyword evidence="4" id="KW-1185">Reference proteome</keyword>
<dbReference type="AlphaFoldDB" id="A0A061ALS4"/>
<reference evidence="3" key="3">
    <citation type="submission" date="2017-01" db="EMBL/GenBank/DDBJ databases">
        <authorList>
            <person name="Mah S.A."/>
            <person name="Swanson W.J."/>
            <person name="Moy G.W."/>
            <person name="Vacquier V.D."/>
        </authorList>
    </citation>
    <scope>NUCLEOTIDE SEQUENCE [LARGE SCALE GENOMIC DNA]</scope>
    <source>
        <strain evidence="3">65</strain>
    </source>
</reference>
<name>A0A061ALS4_CYBFA</name>
<protein>
    <submittedName>
        <fullName evidence="2">CYFA0S02e02630g1_1</fullName>
    </submittedName>
</protein>
<reference evidence="4" key="2">
    <citation type="journal article" date="2017" name="Genome Announc.">
        <title>Genome sequences of Cyberlindnera fabianii 65, Pichia kudriavzevii 129, and Saccharomyces cerevisiae 131 isolated from fermented masau fruits in Zimbabwe.</title>
        <authorList>
            <person name="van Rijswijck I.M.H."/>
            <person name="Derks M.F.L."/>
            <person name="Abee T."/>
            <person name="de Ridder D."/>
            <person name="Smid E.J."/>
        </authorList>
    </citation>
    <scope>NUCLEOTIDE SEQUENCE [LARGE SCALE GENOMIC DNA]</scope>
    <source>
        <strain evidence="4">65</strain>
    </source>
</reference>
<organism evidence="2">
    <name type="scientific">Cyberlindnera fabianii</name>
    <name type="common">Yeast</name>
    <name type="synonym">Hansenula fabianii</name>
    <dbReference type="NCBI Taxonomy" id="36022"/>
    <lineage>
        <taxon>Eukaryota</taxon>
        <taxon>Fungi</taxon>
        <taxon>Dikarya</taxon>
        <taxon>Ascomycota</taxon>
        <taxon>Saccharomycotina</taxon>
        <taxon>Saccharomycetes</taxon>
        <taxon>Phaffomycetales</taxon>
        <taxon>Phaffomycetaceae</taxon>
        <taxon>Cyberlindnera</taxon>
    </lineage>
</organism>
<proteinExistence type="predicted"/>